<dbReference type="SUPFAM" id="SSF51703">
    <property type="entry name" value="Cobalamin (vitamin B12)-dependent enzymes"/>
    <property type="match status" value="1"/>
</dbReference>
<dbReference type="PANTHER" id="PTHR48101:SF1">
    <property type="entry name" value="METHYLMALONYL-COA MUTASE, LARGE SUBUNIT"/>
    <property type="match status" value="1"/>
</dbReference>
<evidence type="ECO:0000313" key="2">
    <source>
        <dbReference type="EMBL" id="MET6990259.1"/>
    </source>
</evidence>
<dbReference type="Proteomes" id="UP001549799">
    <property type="component" value="Unassembled WGS sequence"/>
</dbReference>
<dbReference type="Pfam" id="PF01642">
    <property type="entry name" value="MM_CoA_mutase"/>
    <property type="match status" value="1"/>
</dbReference>
<proteinExistence type="predicted"/>
<organism evidence="2 3">
    <name type="scientific">Sediminicola arcticus</name>
    <dbReference type="NCBI Taxonomy" id="1574308"/>
    <lineage>
        <taxon>Bacteria</taxon>
        <taxon>Pseudomonadati</taxon>
        <taxon>Bacteroidota</taxon>
        <taxon>Flavobacteriia</taxon>
        <taxon>Flavobacteriales</taxon>
        <taxon>Flavobacteriaceae</taxon>
        <taxon>Sediminicola</taxon>
    </lineage>
</organism>
<reference evidence="2 3" key="1">
    <citation type="submission" date="2024-07" db="EMBL/GenBank/DDBJ databases">
        <title>The genome sequence of type strain Sediminicola arcticus GDMCC 1.2805.</title>
        <authorList>
            <person name="Liu Y."/>
        </authorList>
    </citation>
    <scope>NUCLEOTIDE SEQUENCE [LARGE SCALE GENOMIC DNA]</scope>
    <source>
        <strain evidence="2 3">GDMCC 1.2805</strain>
    </source>
</reference>
<dbReference type="PANTHER" id="PTHR48101">
    <property type="entry name" value="METHYLMALONYL-COA MUTASE, MITOCHONDRIAL-RELATED"/>
    <property type="match status" value="1"/>
</dbReference>
<gene>
    <name evidence="2" type="ORF">ABXZ36_06325</name>
</gene>
<dbReference type="RefSeq" id="WP_354614649.1">
    <property type="nucleotide sequence ID" value="NZ_JBEXAE010000002.1"/>
</dbReference>
<protein>
    <submittedName>
        <fullName evidence="2">Methylmalonyl-CoA mutase subunit beta</fullName>
    </submittedName>
</protein>
<dbReference type="InterPro" id="IPR006099">
    <property type="entry name" value="MeMalonylCoA_mutase_a/b_cat"/>
</dbReference>
<dbReference type="EMBL" id="JBEXAE010000002">
    <property type="protein sequence ID" value="MET6990259.1"/>
    <property type="molecule type" value="Genomic_DNA"/>
</dbReference>
<dbReference type="InterPro" id="IPR016176">
    <property type="entry name" value="Cbl-dep_enz_cat"/>
</dbReference>
<feature type="domain" description="Methylmalonyl-CoA mutase alpha/beta chain catalytic" evidence="1">
    <location>
        <begin position="150"/>
        <end position="441"/>
    </location>
</feature>
<evidence type="ECO:0000259" key="1">
    <source>
        <dbReference type="Pfam" id="PF01642"/>
    </source>
</evidence>
<accession>A0ABV2ST02</accession>
<dbReference type="Gene3D" id="3.20.20.240">
    <property type="entry name" value="Methylmalonyl-CoA mutase"/>
    <property type="match status" value="1"/>
</dbReference>
<dbReference type="CDD" id="cd03677">
    <property type="entry name" value="MM_CoA_mutase_beta"/>
    <property type="match status" value="1"/>
</dbReference>
<keyword evidence="3" id="KW-1185">Reference proteome</keyword>
<sequence>MSKPKLFNEFQEVSSKAWKQQIQFDLKGADYNETLVWESPEGIKVKPFYHSDEHGERISFPKPLGTSWKITQHIYAKNATMANAKALEALKKGAESLLFTLASEDIKIERLLKDIPLEATVIHFEFQFLSENYIQKLFNFIGNKTHRIHLNIDVIGHLAKSGNWFHDLKKDHEILETIFTLDHTTNFNNILSVDVSLYQNAGANMVQQLAYALSHANEYLNHLAKDATTNKIQAITFKIAVGTNYFFEIAKLRAMRLLWKTLANEYHLNLECHILALPTKRNKTLYDYNVNMLRTTTECMSAILGGADTICNLPYDAFYHKTNEFGERIARNQLLILKHESYFDKVSNPADGAYYIENLTTQLAEKALDLFKTLEAGGGFLKQLKEHSIQKKIKESSQKEQELFNTHKEILVGTNKYINKEDKMKDDMEIFPFVKTDARKTLLEPIIEKRLSEALEQKRLKDE</sequence>
<evidence type="ECO:0000313" key="3">
    <source>
        <dbReference type="Proteomes" id="UP001549799"/>
    </source>
</evidence>
<comment type="caution">
    <text evidence="2">The sequence shown here is derived from an EMBL/GenBank/DDBJ whole genome shotgun (WGS) entry which is preliminary data.</text>
</comment>
<name>A0ABV2ST02_9FLAO</name>